<evidence type="ECO:0000259" key="2">
    <source>
        <dbReference type="Pfam" id="PF13338"/>
    </source>
</evidence>
<dbReference type="InterPro" id="IPR025159">
    <property type="entry name" value="AbiEi_N"/>
</dbReference>
<organism evidence="3 4">
    <name type="scientific">Lysinimonas soli</name>
    <dbReference type="NCBI Taxonomy" id="1074233"/>
    <lineage>
        <taxon>Bacteria</taxon>
        <taxon>Bacillati</taxon>
        <taxon>Actinomycetota</taxon>
        <taxon>Actinomycetes</taxon>
        <taxon>Micrococcales</taxon>
        <taxon>Microbacteriaceae</taxon>
        <taxon>Lysinimonas</taxon>
    </lineage>
</organism>
<dbReference type="Pfam" id="PF13338">
    <property type="entry name" value="AbiEi_4"/>
    <property type="match status" value="1"/>
</dbReference>
<evidence type="ECO:0000313" key="4">
    <source>
        <dbReference type="Proteomes" id="UP001596039"/>
    </source>
</evidence>
<feature type="region of interest" description="Disordered" evidence="1">
    <location>
        <begin position="35"/>
        <end position="83"/>
    </location>
</feature>
<protein>
    <submittedName>
        <fullName evidence="3">Type IV toxin-antitoxin system AbiEi family antitoxin domain-containing protein</fullName>
    </submittedName>
</protein>
<dbReference type="RefSeq" id="WP_386741183.1">
    <property type="nucleotide sequence ID" value="NZ_JBHSMG010000005.1"/>
</dbReference>
<keyword evidence="4" id="KW-1185">Reference proteome</keyword>
<name>A0ABW0NUU6_9MICO</name>
<gene>
    <name evidence="3" type="ORF">ACFPJ4_14585</name>
</gene>
<reference evidence="4" key="1">
    <citation type="journal article" date="2019" name="Int. J. Syst. Evol. Microbiol.">
        <title>The Global Catalogue of Microorganisms (GCM) 10K type strain sequencing project: providing services to taxonomists for standard genome sequencing and annotation.</title>
        <authorList>
            <consortium name="The Broad Institute Genomics Platform"/>
            <consortium name="The Broad Institute Genome Sequencing Center for Infectious Disease"/>
            <person name="Wu L."/>
            <person name="Ma J."/>
        </authorList>
    </citation>
    <scope>NUCLEOTIDE SEQUENCE [LARGE SCALE GENOMIC DNA]</scope>
    <source>
        <strain evidence="4">CGMCC 4.6997</strain>
    </source>
</reference>
<sequence length="83" mass="8841">MGHVTTRELRAAGMSERQIRSAVARGALIRMRIGHHARTDASETAMAAGRGTGRRRADGQRSRAGTPARVRMTGTRAARASAS</sequence>
<dbReference type="EMBL" id="JBHSMG010000005">
    <property type="protein sequence ID" value="MFC5503473.1"/>
    <property type="molecule type" value="Genomic_DNA"/>
</dbReference>
<comment type="caution">
    <text evidence="3">The sequence shown here is derived from an EMBL/GenBank/DDBJ whole genome shotgun (WGS) entry which is preliminary data.</text>
</comment>
<feature type="domain" description="AbiEi antitoxin N-terminal" evidence="2">
    <location>
        <begin position="4"/>
        <end position="34"/>
    </location>
</feature>
<dbReference type="Proteomes" id="UP001596039">
    <property type="component" value="Unassembled WGS sequence"/>
</dbReference>
<proteinExistence type="predicted"/>
<evidence type="ECO:0000256" key="1">
    <source>
        <dbReference type="SAM" id="MobiDB-lite"/>
    </source>
</evidence>
<accession>A0ABW0NUU6</accession>
<evidence type="ECO:0000313" key="3">
    <source>
        <dbReference type="EMBL" id="MFC5503473.1"/>
    </source>
</evidence>